<dbReference type="Proteomes" id="UP000054279">
    <property type="component" value="Unassembled WGS sequence"/>
</dbReference>
<dbReference type="GO" id="GO:0019783">
    <property type="term" value="F:ubiquitin-like protein peptidase activity"/>
    <property type="evidence" value="ECO:0007669"/>
    <property type="project" value="TreeGrafter"/>
</dbReference>
<name>A0A0C9UVQ9_SPHS4</name>
<evidence type="ECO:0000256" key="2">
    <source>
        <dbReference type="SAM" id="MobiDB-lite"/>
    </source>
</evidence>
<feature type="compositionally biased region" description="Polar residues" evidence="2">
    <location>
        <begin position="336"/>
        <end position="349"/>
    </location>
</feature>
<protein>
    <recommendedName>
        <fullName evidence="3">UFSP1/2/DUB catalytic domain-containing protein</fullName>
    </recommendedName>
</protein>
<feature type="domain" description="UFSP1/2/DUB catalytic" evidence="3">
    <location>
        <begin position="128"/>
        <end position="330"/>
    </location>
</feature>
<feature type="region of interest" description="Disordered" evidence="2">
    <location>
        <begin position="326"/>
        <end position="419"/>
    </location>
</feature>
<proteinExistence type="predicted"/>
<dbReference type="PANTHER" id="PTHR48153">
    <property type="entry name" value="UFM1-SPECIFIC PROTEASE 2"/>
    <property type="match status" value="1"/>
</dbReference>
<accession>A0A0C9UVQ9</accession>
<dbReference type="AlphaFoldDB" id="A0A0C9UVQ9"/>
<dbReference type="Gene3D" id="3.90.70.130">
    <property type="match status" value="1"/>
</dbReference>
<reference evidence="4 5" key="1">
    <citation type="submission" date="2014-06" db="EMBL/GenBank/DDBJ databases">
        <title>Evolutionary Origins and Diversification of the Mycorrhizal Mutualists.</title>
        <authorList>
            <consortium name="DOE Joint Genome Institute"/>
            <consortium name="Mycorrhizal Genomics Consortium"/>
            <person name="Kohler A."/>
            <person name="Kuo A."/>
            <person name="Nagy L.G."/>
            <person name="Floudas D."/>
            <person name="Copeland A."/>
            <person name="Barry K.W."/>
            <person name="Cichocki N."/>
            <person name="Veneault-Fourrey C."/>
            <person name="LaButti K."/>
            <person name="Lindquist E.A."/>
            <person name="Lipzen A."/>
            <person name="Lundell T."/>
            <person name="Morin E."/>
            <person name="Murat C."/>
            <person name="Riley R."/>
            <person name="Ohm R."/>
            <person name="Sun H."/>
            <person name="Tunlid A."/>
            <person name="Henrissat B."/>
            <person name="Grigoriev I.V."/>
            <person name="Hibbett D.S."/>
            <person name="Martin F."/>
        </authorList>
    </citation>
    <scope>NUCLEOTIDE SEQUENCE [LARGE SCALE GENOMIC DNA]</scope>
    <source>
        <strain evidence="4 5">SS14</strain>
    </source>
</reference>
<evidence type="ECO:0000259" key="3">
    <source>
        <dbReference type="Pfam" id="PF07910"/>
    </source>
</evidence>
<dbReference type="OrthoDB" id="288987at2759"/>
<dbReference type="Pfam" id="PF07910">
    <property type="entry name" value="Peptidase_C78"/>
    <property type="match status" value="1"/>
</dbReference>
<keyword evidence="5" id="KW-1185">Reference proteome</keyword>
<gene>
    <name evidence="4" type="ORF">M422DRAFT_235323</name>
</gene>
<dbReference type="HOGENOM" id="CLU_029795_0_0_1"/>
<dbReference type="EMBL" id="KN837286">
    <property type="protein sequence ID" value="KIJ29290.1"/>
    <property type="molecule type" value="Genomic_DNA"/>
</dbReference>
<evidence type="ECO:0000313" key="5">
    <source>
        <dbReference type="Proteomes" id="UP000054279"/>
    </source>
</evidence>
<dbReference type="InterPro" id="IPR012462">
    <property type="entry name" value="UFSP1/2_DUB_cat"/>
</dbReference>
<sequence length="470" mass="53041">MPDVVSSRDFEDSDDIQILGEVGPMECQFCSISLQKLSTEKRQTHYERHLTEMEKETGGSSSRLSSKKLSTKLKPIFEQQKPGDPAPDKENIFWFPAQSTPVPYNFTPGLIPVLRRALIKTHAKGQTMRAVLCHSGTTHVATERWDIGWGCGYRNFLMACTALMNQQFQPMYFPLLDDSKKPPGVRNLQYWIEDAWADGFDREGASQLKHKLIGTKKWIGAAELYVAFTYRGLPAKLVDFPGSERGSAAVTQWVINYFTPKDAARPSDAFNVLKGANPIVISDRMPLILQHAGHSRTIIGYELNKKGDPNLLVFDPSYRPSKELRRAALAAHSPHSDTSTGENKGSSVLSRLFHPLQTIHRKRRKSSGGSNVERDTKRVRTGLPGHPNDEVIIIDDDDEDQPSKGNNEAPKKSDPLLEDMDPGKVLNLFRVNQNKLGKHDRYQILYFPLDPPLEENERWARRIVTSERVV</sequence>
<evidence type="ECO:0000256" key="1">
    <source>
        <dbReference type="ARBA" id="ARBA00022801"/>
    </source>
</evidence>
<dbReference type="PANTHER" id="PTHR48153:SF4">
    <property type="entry name" value="UBIQUITIN CARBOXYL-TERMINAL HYDROLASE MUG105"/>
    <property type="match status" value="1"/>
</dbReference>
<evidence type="ECO:0000313" key="4">
    <source>
        <dbReference type="EMBL" id="KIJ29290.1"/>
    </source>
</evidence>
<organism evidence="4 5">
    <name type="scientific">Sphaerobolus stellatus (strain SS14)</name>
    <dbReference type="NCBI Taxonomy" id="990650"/>
    <lineage>
        <taxon>Eukaryota</taxon>
        <taxon>Fungi</taxon>
        <taxon>Dikarya</taxon>
        <taxon>Basidiomycota</taxon>
        <taxon>Agaricomycotina</taxon>
        <taxon>Agaricomycetes</taxon>
        <taxon>Phallomycetidae</taxon>
        <taxon>Geastrales</taxon>
        <taxon>Sphaerobolaceae</taxon>
        <taxon>Sphaerobolus</taxon>
    </lineage>
</organism>
<keyword evidence="1" id="KW-0378">Hydrolase</keyword>